<feature type="domain" description="Aminotransferase class V" evidence="13">
    <location>
        <begin position="7"/>
        <end position="354"/>
    </location>
</feature>
<evidence type="ECO:0000313" key="15">
    <source>
        <dbReference type="Proteomes" id="UP000709959"/>
    </source>
</evidence>
<dbReference type="GO" id="GO:0008615">
    <property type="term" value="P:pyridoxine biosynthetic process"/>
    <property type="evidence" value="ECO:0007669"/>
    <property type="project" value="UniProtKB-UniRule"/>
</dbReference>
<organism evidence="14 15">
    <name type="scientific">Candidatus Geothrix odensensis</name>
    <dbReference type="NCBI Taxonomy" id="2954440"/>
    <lineage>
        <taxon>Bacteria</taxon>
        <taxon>Pseudomonadati</taxon>
        <taxon>Acidobacteriota</taxon>
        <taxon>Holophagae</taxon>
        <taxon>Holophagales</taxon>
        <taxon>Holophagaceae</taxon>
        <taxon>Geothrix</taxon>
    </lineage>
</organism>
<comment type="function">
    <text evidence="12">Catalyzes the reversible conversion of 3-phosphohydroxypyruvate to phosphoserine and of 3-hydroxy-2-oxo-4-phosphonooxybutanoate to phosphohydroxythreonine.</text>
</comment>
<comment type="pathway">
    <text evidence="2 12">Amino-acid biosynthesis; L-serine biosynthesis; L-serine from 3-phospho-D-glycerate: step 2/3.</text>
</comment>
<dbReference type="NCBIfam" id="TIGR01364">
    <property type="entry name" value="serC_1"/>
    <property type="match status" value="1"/>
</dbReference>
<dbReference type="GO" id="GO:0005737">
    <property type="term" value="C:cytoplasm"/>
    <property type="evidence" value="ECO:0007669"/>
    <property type="project" value="UniProtKB-SubCell"/>
</dbReference>
<keyword evidence="6 12" id="KW-0808">Transferase</keyword>
<keyword evidence="5 12" id="KW-0028">Amino-acid biosynthesis</keyword>
<accession>A0A936F1L0</accession>
<evidence type="ECO:0000256" key="8">
    <source>
        <dbReference type="ARBA" id="ARBA00023096"/>
    </source>
</evidence>
<evidence type="ECO:0000256" key="7">
    <source>
        <dbReference type="ARBA" id="ARBA00022898"/>
    </source>
</evidence>
<comment type="caution">
    <text evidence="14">The sequence shown here is derived from an EMBL/GenBank/DDBJ whole genome shotgun (WGS) entry which is preliminary data.</text>
</comment>
<feature type="binding site" evidence="12">
    <location>
        <position position="198"/>
    </location>
    <ligand>
        <name>pyridoxal 5'-phosphate</name>
        <dbReference type="ChEBI" id="CHEBI:597326"/>
    </ligand>
</feature>
<keyword evidence="12" id="KW-0963">Cytoplasm</keyword>
<dbReference type="AlphaFoldDB" id="A0A936F1L0"/>
<dbReference type="PANTHER" id="PTHR43247:SF1">
    <property type="entry name" value="PHOSPHOSERINE AMINOTRANSFERASE"/>
    <property type="match status" value="1"/>
</dbReference>
<proteinExistence type="inferred from homology"/>
<dbReference type="InterPro" id="IPR000192">
    <property type="entry name" value="Aminotrans_V_dom"/>
</dbReference>
<evidence type="ECO:0000256" key="3">
    <source>
        <dbReference type="ARBA" id="ARBA00006904"/>
    </source>
</evidence>
<dbReference type="EMBL" id="JADKCH010000005">
    <property type="protein sequence ID" value="MBK8572443.1"/>
    <property type="molecule type" value="Genomic_DNA"/>
</dbReference>
<dbReference type="GO" id="GO:0006564">
    <property type="term" value="P:L-serine biosynthetic process"/>
    <property type="evidence" value="ECO:0007669"/>
    <property type="project" value="UniProtKB-UniRule"/>
</dbReference>
<comment type="caution">
    <text evidence="12">Lacks conserved residue(s) required for the propagation of feature annotation.</text>
</comment>
<keyword evidence="4 12" id="KW-0032">Aminotransferase</keyword>
<comment type="pathway">
    <text evidence="1 12">Cofactor biosynthesis; pyridoxine 5'-phosphate biosynthesis; pyridoxine 5'-phosphate from D-erythrose 4-phosphate: step 3/5.</text>
</comment>
<dbReference type="SUPFAM" id="SSF53383">
    <property type="entry name" value="PLP-dependent transferases"/>
    <property type="match status" value="1"/>
</dbReference>
<feature type="binding site" evidence="12">
    <location>
        <position position="103"/>
    </location>
    <ligand>
        <name>pyridoxal 5'-phosphate</name>
        <dbReference type="ChEBI" id="CHEBI:597326"/>
    </ligand>
</feature>
<reference evidence="14 15" key="1">
    <citation type="submission" date="2020-10" db="EMBL/GenBank/DDBJ databases">
        <title>Connecting structure to function with the recovery of over 1000 high-quality activated sludge metagenome-assembled genomes encoding full-length rRNA genes using long-read sequencing.</title>
        <authorList>
            <person name="Singleton C.M."/>
            <person name="Petriglieri F."/>
            <person name="Kristensen J.M."/>
            <person name="Kirkegaard R.H."/>
            <person name="Michaelsen T.Y."/>
            <person name="Andersen M.H."/>
            <person name="Karst S.M."/>
            <person name="Dueholm M.S."/>
            <person name="Nielsen P.H."/>
            <person name="Albertsen M."/>
        </authorList>
    </citation>
    <scope>NUCLEOTIDE SEQUENCE [LARGE SCALE GENOMIC DNA]</scope>
    <source>
        <strain evidence="14">OdNE_18-Q3-R46-58_MAXAC.008</strain>
    </source>
</reference>
<evidence type="ECO:0000256" key="4">
    <source>
        <dbReference type="ARBA" id="ARBA00022576"/>
    </source>
</evidence>
<comment type="catalytic activity">
    <reaction evidence="10 12">
        <text>4-(phosphooxy)-L-threonine + 2-oxoglutarate = (R)-3-hydroxy-2-oxo-4-phosphooxybutanoate + L-glutamate</text>
        <dbReference type="Rhea" id="RHEA:16573"/>
        <dbReference type="ChEBI" id="CHEBI:16810"/>
        <dbReference type="ChEBI" id="CHEBI:29985"/>
        <dbReference type="ChEBI" id="CHEBI:58452"/>
        <dbReference type="ChEBI" id="CHEBI:58538"/>
        <dbReference type="EC" id="2.6.1.52"/>
    </reaction>
</comment>
<dbReference type="PANTHER" id="PTHR43247">
    <property type="entry name" value="PHOSPHOSERINE AMINOTRANSFERASE"/>
    <property type="match status" value="1"/>
</dbReference>
<evidence type="ECO:0000256" key="9">
    <source>
        <dbReference type="ARBA" id="ARBA00023299"/>
    </source>
</evidence>
<dbReference type="GO" id="GO:0004648">
    <property type="term" value="F:O-phospho-L-serine:2-oxoglutarate aminotransferase activity"/>
    <property type="evidence" value="ECO:0007669"/>
    <property type="project" value="UniProtKB-UniRule"/>
</dbReference>
<keyword evidence="9 12" id="KW-0718">Serine biosynthesis</keyword>
<keyword evidence="7 12" id="KW-0663">Pyridoxal phosphate</keyword>
<evidence type="ECO:0000256" key="5">
    <source>
        <dbReference type="ARBA" id="ARBA00022605"/>
    </source>
</evidence>
<dbReference type="Gene3D" id="3.40.640.10">
    <property type="entry name" value="Type I PLP-dependent aspartate aminotransferase-like (Major domain)"/>
    <property type="match status" value="1"/>
</dbReference>
<feature type="binding site" evidence="12">
    <location>
        <position position="155"/>
    </location>
    <ligand>
        <name>pyridoxal 5'-phosphate</name>
        <dbReference type="ChEBI" id="CHEBI:597326"/>
    </ligand>
</feature>
<evidence type="ECO:0000256" key="12">
    <source>
        <dbReference type="HAMAP-Rule" id="MF_00160"/>
    </source>
</evidence>
<protein>
    <recommendedName>
        <fullName evidence="12">Phosphoserine aminotransferase</fullName>
        <ecNumber evidence="12">2.6.1.52</ecNumber>
    </recommendedName>
    <alternativeName>
        <fullName evidence="12">Phosphohydroxythreonine aminotransferase</fullName>
        <shortName evidence="12">PSAT</shortName>
    </alternativeName>
</protein>
<evidence type="ECO:0000256" key="6">
    <source>
        <dbReference type="ARBA" id="ARBA00022679"/>
    </source>
</evidence>
<dbReference type="Pfam" id="PF00266">
    <property type="entry name" value="Aminotran_5"/>
    <property type="match status" value="1"/>
</dbReference>
<dbReference type="FunFam" id="3.90.1150.10:FF:000006">
    <property type="entry name" value="Phosphoserine aminotransferase"/>
    <property type="match status" value="1"/>
</dbReference>
<feature type="binding site" evidence="12">
    <location>
        <position position="175"/>
    </location>
    <ligand>
        <name>pyridoxal 5'-phosphate</name>
        <dbReference type="ChEBI" id="CHEBI:597326"/>
    </ligand>
</feature>
<comment type="subunit">
    <text evidence="12">Homodimer.</text>
</comment>
<evidence type="ECO:0000256" key="10">
    <source>
        <dbReference type="ARBA" id="ARBA00047630"/>
    </source>
</evidence>
<comment type="similarity">
    <text evidence="3 12">Belongs to the class-V pyridoxal-phosphate-dependent aminotransferase family. SerC subfamily.</text>
</comment>
<feature type="binding site" evidence="12">
    <location>
        <position position="43"/>
    </location>
    <ligand>
        <name>L-glutamate</name>
        <dbReference type="ChEBI" id="CHEBI:29985"/>
    </ligand>
</feature>
<sequence length="366" mass="40674">MTHRAINFYAGPAGLPLPALERAKEELLDFAGTGMSVMEISHRSKEYDAVHEEAIALTKELMGIPANYKVLLLQGGAHLSFGMIPLNLLRGGRKADYIVTGNWAEKATKEAKLVAGDNVRIAATTKEQKFSRLPFESELKVGADSSFVHFTSNNTVEGTQWQEFPKVGEVPYVCDMSSDFMWRPFDVSPFGLIYGGAQKNLGPSGVTLTIIREDFLEMCEAQDLPSYLRFKLHAEKNSLYNTPPTFGIYILRNVLAYNKSLGGLQAIEAANRQKGELLYGCIDKHPGFYRGFVTEKSHRSLMNVDFFLPTPELDDQFVKEAKKAGMVGLKGYRDIGGIRVSTYNAVTVDNVKTLVDFMEQFVKTNG</sequence>
<name>A0A936F1L0_9BACT</name>
<evidence type="ECO:0000313" key="14">
    <source>
        <dbReference type="EMBL" id="MBK8572443.1"/>
    </source>
</evidence>
<dbReference type="EC" id="2.6.1.52" evidence="12"/>
<dbReference type="InterPro" id="IPR015421">
    <property type="entry name" value="PyrdxlP-dep_Trfase_major"/>
</dbReference>
<evidence type="ECO:0000256" key="2">
    <source>
        <dbReference type="ARBA" id="ARBA00005099"/>
    </source>
</evidence>
<dbReference type="HAMAP" id="MF_00160">
    <property type="entry name" value="SerC_aminotrans_5"/>
    <property type="match status" value="1"/>
</dbReference>
<evidence type="ECO:0000256" key="1">
    <source>
        <dbReference type="ARBA" id="ARBA00004915"/>
    </source>
</evidence>
<evidence type="ECO:0000259" key="13">
    <source>
        <dbReference type="Pfam" id="PF00266"/>
    </source>
</evidence>
<comment type="subcellular location">
    <subcellularLocation>
        <location evidence="12">Cytoplasm</location>
    </subcellularLocation>
</comment>
<comment type="catalytic activity">
    <reaction evidence="11 12">
        <text>O-phospho-L-serine + 2-oxoglutarate = 3-phosphooxypyruvate + L-glutamate</text>
        <dbReference type="Rhea" id="RHEA:14329"/>
        <dbReference type="ChEBI" id="CHEBI:16810"/>
        <dbReference type="ChEBI" id="CHEBI:18110"/>
        <dbReference type="ChEBI" id="CHEBI:29985"/>
        <dbReference type="ChEBI" id="CHEBI:57524"/>
        <dbReference type="EC" id="2.6.1.52"/>
    </reaction>
</comment>
<dbReference type="Proteomes" id="UP000709959">
    <property type="component" value="Unassembled WGS sequence"/>
</dbReference>
<comment type="cofactor">
    <cofactor evidence="12">
        <name>pyridoxal 5'-phosphate</name>
        <dbReference type="ChEBI" id="CHEBI:597326"/>
    </cofactor>
    <text evidence="12">Binds 1 pyridoxal phosphate per subunit.</text>
</comment>
<dbReference type="PIRSF" id="PIRSF000525">
    <property type="entry name" value="SerC"/>
    <property type="match status" value="1"/>
</dbReference>
<dbReference type="GO" id="GO:0030170">
    <property type="term" value="F:pyridoxal phosphate binding"/>
    <property type="evidence" value="ECO:0007669"/>
    <property type="project" value="UniProtKB-UniRule"/>
</dbReference>
<gene>
    <name evidence="12 14" type="primary">serC</name>
    <name evidence="14" type="ORF">IPN91_07275</name>
</gene>
<dbReference type="InterPro" id="IPR015424">
    <property type="entry name" value="PyrdxlP-dep_Trfase"/>
</dbReference>
<keyword evidence="8 12" id="KW-0664">Pyridoxine biosynthesis</keyword>
<dbReference type="InterPro" id="IPR022278">
    <property type="entry name" value="Pser_aminoTfrase"/>
</dbReference>
<dbReference type="InterPro" id="IPR015422">
    <property type="entry name" value="PyrdxlP-dep_Trfase_small"/>
</dbReference>
<feature type="binding site" evidence="12">
    <location>
        <begin position="241"/>
        <end position="242"/>
    </location>
    <ligand>
        <name>pyridoxal 5'-phosphate</name>
        <dbReference type="ChEBI" id="CHEBI:597326"/>
    </ligand>
</feature>
<dbReference type="FunFam" id="3.40.640.10:FF:000010">
    <property type="entry name" value="Phosphoserine aminotransferase"/>
    <property type="match status" value="1"/>
</dbReference>
<feature type="modified residue" description="N6-(pyridoxal phosphate)lysine" evidence="12">
    <location>
        <position position="199"/>
    </location>
</feature>
<dbReference type="NCBIfam" id="NF003764">
    <property type="entry name" value="PRK05355.1"/>
    <property type="match status" value="1"/>
</dbReference>
<dbReference type="Gene3D" id="3.90.1150.10">
    <property type="entry name" value="Aspartate Aminotransferase, domain 1"/>
    <property type="match status" value="1"/>
</dbReference>
<evidence type="ECO:0000256" key="11">
    <source>
        <dbReference type="ARBA" id="ARBA00049007"/>
    </source>
</evidence>